<dbReference type="GO" id="GO:0005886">
    <property type="term" value="C:plasma membrane"/>
    <property type="evidence" value="ECO:0007669"/>
    <property type="project" value="UniProtKB-SubCell"/>
</dbReference>
<feature type="compositionally biased region" description="Basic and acidic residues" evidence="18">
    <location>
        <begin position="1"/>
        <end position="10"/>
    </location>
</feature>
<dbReference type="STRING" id="1229727.Ga0080559_TMP3354"/>
<gene>
    <name evidence="21" type="ORF">Ga0080559_TMP3354</name>
</gene>
<dbReference type="InterPro" id="IPR014206">
    <property type="entry name" value="Cyt_c_ubiqinol_oxidase_su3"/>
</dbReference>
<feature type="transmembrane region" description="Helical" evidence="19">
    <location>
        <begin position="37"/>
        <end position="56"/>
    </location>
</feature>
<evidence type="ECO:0000313" key="21">
    <source>
        <dbReference type="EMBL" id="APX24150.1"/>
    </source>
</evidence>
<evidence type="ECO:0000256" key="19">
    <source>
        <dbReference type="SAM" id="Phobius"/>
    </source>
</evidence>
<reference evidence="21 22" key="1">
    <citation type="submission" date="2016-03" db="EMBL/GenBank/DDBJ databases">
        <title>Deep-sea bacteria in the southern Pacific.</title>
        <authorList>
            <person name="Tang K."/>
        </authorList>
    </citation>
    <scope>NUCLEOTIDE SEQUENCE [LARGE SCALE GENOMIC DNA]</scope>
    <source>
        <strain evidence="21 22">JLT2016</strain>
    </source>
</reference>
<dbReference type="OrthoDB" id="9810850at2"/>
<sequence>MSVSEADLHGTRGAVHHAREDHGTEHAHHPSPTPIGFWIYLMSDCIIFGALFATYAVLGGNYAGGPAPVDLFEPGFVAVETALLLISSVTFGLAMLRADKQDRGGVLLWLGITGLFGAGFIGMEIYEFNHLIHLGAGPDRSAFLSSFFALVGTHGLHVTGGLIWLVTLMVQIRMHGLIGANMQRLTTLSMFWHFLDLIWIGVFSFVYLVRLV</sequence>
<evidence type="ECO:0000256" key="7">
    <source>
        <dbReference type="ARBA" id="ARBA00022692"/>
    </source>
</evidence>
<dbReference type="PANTHER" id="PTHR11403">
    <property type="entry name" value="CYTOCHROME C OXIDASE SUBUNIT III"/>
    <property type="match status" value="1"/>
</dbReference>
<accession>A0A1U7D7V6</accession>
<dbReference type="InterPro" id="IPR024791">
    <property type="entry name" value="Cyt_c/ubiquinol_Oxase_su3"/>
</dbReference>
<evidence type="ECO:0000256" key="2">
    <source>
        <dbReference type="ARBA" id="ARBA00010581"/>
    </source>
</evidence>
<dbReference type="SUPFAM" id="SSF81452">
    <property type="entry name" value="Cytochrome c oxidase subunit III-like"/>
    <property type="match status" value="1"/>
</dbReference>
<evidence type="ECO:0000256" key="10">
    <source>
        <dbReference type="ARBA" id="ARBA00023002"/>
    </source>
</evidence>
<dbReference type="InterPro" id="IPR000298">
    <property type="entry name" value="Cyt_c_oxidase-like_su3"/>
</dbReference>
<dbReference type="Gene3D" id="1.20.120.80">
    <property type="entry name" value="Cytochrome c oxidase, subunit III, four-helix bundle"/>
    <property type="match status" value="1"/>
</dbReference>
<keyword evidence="6" id="KW-1003">Cell membrane</keyword>
<feature type="transmembrane region" description="Helical" evidence="19">
    <location>
        <begin position="146"/>
        <end position="170"/>
    </location>
</feature>
<feature type="compositionally biased region" description="Basic and acidic residues" evidence="18">
    <location>
        <begin position="17"/>
        <end position="28"/>
    </location>
</feature>
<dbReference type="InterPro" id="IPR013833">
    <property type="entry name" value="Cyt_c_oxidase_su3_a-hlx"/>
</dbReference>
<evidence type="ECO:0000259" key="20">
    <source>
        <dbReference type="PROSITE" id="PS50253"/>
    </source>
</evidence>
<dbReference type="Pfam" id="PF00510">
    <property type="entry name" value="COX3"/>
    <property type="match status" value="1"/>
</dbReference>
<dbReference type="Proteomes" id="UP000186559">
    <property type="component" value="Chromosome"/>
</dbReference>
<dbReference type="GO" id="GO:0009486">
    <property type="term" value="F:cytochrome bo3 ubiquinol oxidase activity"/>
    <property type="evidence" value="ECO:0007669"/>
    <property type="project" value="InterPro"/>
</dbReference>
<evidence type="ECO:0000256" key="14">
    <source>
        <dbReference type="ARBA" id="ARBA00031884"/>
    </source>
</evidence>
<evidence type="ECO:0000256" key="16">
    <source>
        <dbReference type="ARBA" id="ARBA00032717"/>
    </source>
</evidence>
<comment type="subunit">
    <text evidence="3">Heterooctamer of two A chains, two B chains, two C chains and two D chains.</text>
</comment>
<evidence type="ECO:0000256" key="9">
    <source>
        <dbReference type="ARBA" id="ARBA00022989"/>
    </source>
</evidence>
<keyword evidence="5" id="KW-0813">Transport</keyword>
<dbReference type="RefSeq" id="WP_017468260.1">
    <property type="nucleotide sequence ID" value="NZ_BMEW01000001.1"/>
</dbReference>
<feature type="region of interest" description="Disordered" evidence="18">
    <location>
        <begin position="1"/>
        <end position="29"/>
    </location>
</feature>
<dbReference type="NCBIfam" id="TIGR02842">
    <property type="entry name" value="CyoC"/>
    <property type="match status" value="1"/>
</dbReference>
<comment type="similarity">
    <text evidence="2 17">Belongs to the cytochrome c oxidase subunit 3 family.</text>
</comment>
<evidence type="ECO:0000313" key="22">
    <source>
        <dbReference type="Proteomes" id="UP000186559"/>
    </source>
</evidence>
<feature type="domain" description="Heme-copper oxidase subunit III family profile" evidence="20">
    <location>
        <begin position="1"/>
        <end position="211"/>
    </location>
</feature>
<dbReference type="GO" id="GO:0019646">
    <property type="term" value="P:aerobic electron transport chain"/>
    <property type="evidence" value="ECO:0007669"/>
    <property type="project" value="InterPro"/>
</dbReference>
<evidence type="ECO:0000256" key="4">
    <source>
        <dbReference type="ARBA" id="ARBA00014687"/>
    </source>
</evidence>
<dbReference type="InterPro" id="IPR035973">
    <property type="entry name" value="Cyt_c_oxidase_su3-like_sf"/>
</dbReference>
<dbReference type="PROSITE" id="PS50253">
    <property type="entry name" value="COX3"/>
    <property type="match status" value="1"/>
</dbReference>
<evidence type="ECO:0000256" key="6">
    <source>
        <dbReference type="ARBA" id="ARBA00022475"/>
    </source>
</evidence>
<evidence type="ECO:0000256" key="11">
    <source>
        <dbReference type="ARBA" id="ARBA00023136"/>
    </source>
</evidence>
<dbReference type="AlphaFoldDB" id="A0A1U7D7V6"/>
<protein>
    <recommendedName>
        <fullName evidence="4">Cytochrome bo(3) ubiquinol oxidase subunit 3</fullName>
    </recommendedName>
    <alternativeName>
        <fullName evidence="15">Cytochrome o ubiquinol oxidase subunit 3</fullName>
    </alternativeName>
    <alternativeName>
        <fullName evidence="13">Oxidase bo(3) subunit 3</fullName>
    </alternativeName>
    <alternativeName>
        <fullName evidence="16">Ubiquinol oxidase polypeptide III</fullName>
    </alternativeName>
    <alternativeName>
        <fullName evidence="14">Ubiquinol oxidase subunit 3</fullName>
    </alternativeName>
</protein>
<name>A0A1U7D7V6_9RHOB</name>
<keyword evidence="10 21" id="KW-0560">Oxidoreductase</keyword>
<organism evidence="21 22">
    <name type="scientific">Salipiger profundus</name>
    <dbReference type="NCBI Taxonomy" id="1229727"/>
    <lineage>
        <taxon>Bacteria</taxon>
        <taxon>Pseudomonadati</taxon>
        <taxon>Pseudomonadota</taxon>
        <taxon>Alphaproteobacteria</taxon>
        <taxon>Rhodobacterales</taxon>
        <taxon>Roseobacteraceae</taxon>
        <taxon>Salipiger</taxon>
    </lineage>
</organism>
<evidence type="ECO:0000256" key="15">
    <source>
        <dbReference type="ARBA" id="ARBA00032189"/>
    </source>
</evidence>
<keyword evidence="22" id="KW-1185">Reference proteome</keyword>
<keyword evidence="9 19" id="KW-1133">Transmembrane helix</keyword>
<dbReference type="EMBL" id="CP014796">
    <property type="protein sequence ID" value="APX24150.1"/>
    <property type="molecule type" value="Genomic_DNA"/>
</dbReference>
<feature type="transmembrane region" description="Helical" evidence="19">
    <location>
        <begin position="191"/>
        <end position="209"/>
    </location>
</feature>
<dbReference type="FunFam" id="1.20.120.80:FF:000001">
    <property type="entry name" value="Cytochrome (Ubi)quinol oxidase subunit III"/>
    <property type="match status" value="1"/>
</dbReference>
<proteinExistence type="inferred from homology"/>
<comment type="function">
    <text evidence="12">Cytochrome bo(3) ubiquinol terminal oxidase is the component of the aerobic respiratory chain of E.coli that predominates when cells are grown at high aeration. Has proton pump activity across the membrane in addition to electron transfer, pumping 2 protons/electron.</text>
</comment>
<dbReference type="PANTHER" id="PTHR11403:SF2">
    <property type="entry name" value="CYTOCHROME BO(3) UBIQUINOL OXIDASE SUBUNIT 3"/>
    <property type="match status" value="1"/>
</dbReference>
<feature type="transmembrane region" description="Helical" evidence="19">
    <location>
        <begin position="106"/>
        <end position="126"/>
    </location>
</feature>
<dbReference type="CDD" id="cd02863">
    <property type="entry name" value="Ubiquinol_oxidase_III"/>
    <property type="match status" value="1"/>
</dbReference>
<evidence type="ECO:0000256" key="1">
    <source>
        <dbReference type="ARBA" id="ARBA00004651"/>
    </source>
</evidence>
<evidence type="ECO:0000256" key="8">
    <source>
        <dbReference type="ARBA" id="ARBA00022982"/>
    </source>
</evidence>
<keyword evidence="11 19" id="KW-0472">Membrane</keyword>
<comment type="subcellular location">
    <subcellularLocation>
        <location evidence="1 17">Cell membrane</location>
        <topology evidence="1 17">Multi-pass membrane protein</topology>
    </subcellularLocation>
</comment>
<evidence type="ECO:0000256" key="5">
    <source>
        <dbReference type="ARBA" id="ARBA00022448"/>
    </source>
</evidence>
<evidence type="ECO:0000256" key="17">
    <source>
        <dbReference type="RuleBase" id="RU003376"/>
    </source>
</evidence>
<dbReference type="KEGG" id="tpro:Ga0080559_TMP3354"/>
<keyword evidence="7 17" id="KW-0812">Transmembrane</keyword>
<evidence type="ECO:0000256" key="3">
    <source>
        <dbReference type="ARBA" id="ARBA00011700"/>
    </source>
</evidence>
<evidence type="ECO:0000256" key="12">
    <source>
        <dbReference type="ARBA" id="ARBA00025694"/>
    </source>
</evidence>
<evidence type="ECO:0000256" key="13">
    <source>
        <dbReference type="ARBA" id="ARBA00030072"/>
    </source>
</evidence>
<keyword evidence="8" id="KW-0249">Electron transport</keyword>
<dbReference type="GO" id="GO:0004129">
    <property type="term" value="F:cytochrome-c oxidase activity"/>
    <property type="evidence" value="ECO:0007669"/>
    <property type="project" value="InterPro"/>
</dbReference>
<feature type="transmembrane region" description="Helical" evidence="19">
    <location>
        <begin position="76"/>
        <end position="94"/>
    </location>
</feature>
<dbReference type="InterPro" id="IPR033946">
    <property type="entry name" value="Ubiquinol_oxase_su3_dom"/>
</dbReference>
<evidence type="ECO:0000256" key="18">
    <source>
        <dbReference type="SAM" id="MobiDB-lite"/>
    </source>
</evidence>